<evidence type="ECO:0000313" key="3">
    <source>
        <dbReference type="EMBL" id="KAK7067645.1"/>
    </source>
</evidence>
<feature type="region of interest" description="Disordered" evidence="1">
    <location>
        <begin position="63"/>
        <end position="87"/>
    </location>
</feature>
<reference evidence="3 4" key="1">
    <citation type="submission" date="2023-11" db="EMBL/GenBank/DDBJ databases">
        <title>Halocaridina rubra genome assembly.</title>
        <authorList>
            <person name="Smith C."/>
        </authorList>
    </citation>
    <scope>NUCLEOTIDE SEQUENCE [LARGE SCALE GENOMIC DNA]</scope>
    <source>
        <strain evidence="3">EP-1</strain>
        <tissue evidence="3">Whole</tissue>
    </source>
</reference>
<keyword evidence="4" id="KW-1185">Reference proteome</keyword>
<keyword evidence="2" id="KW-0732">Signal</keyword>
<accession>A0AAN9A0E2</accession>
<dbReference type="Proteomes" id="UP001381693">
    <property type="component" value="Unassembled WGS sequence"/>
</dbReference>
<evidence type="ECO:0000256" key="1">
    <source>
        <dbReference type="SAM" id="MobiDB-lite"/>
    </source>
</evidence>
<organism evidence="3 4">
    <name type="scientific">Halocaridina rubra</name>
    <name type="common">Hawaiian red shrimp</name>
    <dbReference type="NCBI Taxonomy" id="373956"/>
    <lineage>
        <taxon>Eukaryota</taxon>
        <taxon>Metazoa</taxon>
        <taxon>Ecdysozoa</taxon>
        <taxon>Arthropoda</taxon>
        <taxon>Crustacea</taxon>
        <taxon>Multicrustacea</taxon>
        <taxon>Malacostraca</taxon>
        <taxon>Eumalacostraca</taxon>
        <taxon>Eucarida</taxon>
        <taxon>Decapoda</taxon>
        <taxon>Pleocyemata</taxon>
        <taxon>Caridea</taxon>
        <taxon>Atyoidea</taxon>
        <taxon>Atyidae</taxon>
        <taxon>Halocaridina</taxon>
    </lineage>
</organism>
<evidence type="ECO:0000313" key="4">
    <source>
        <dbReference type="Proteomes" id="UP001381693"/>
    </source>
</evidence>
<feature type="non-terminal residue" evidence="3">
    <location>
        <position position="289"/>
    </location>
</feature>
<feature type="compositionally biased region" description="Basic and acidic residues" evidence="1">
    <location>
        <begin position="130"/>
        <end position="160"/>
    </location>
</feature>
<dbReference type="AlphaFoldDB" id="A0AAN9A0E2"/>
<sequence length="289" mass="32846">MATCQHQSLVYTIFLTGITLCLALGNNKHHLNDNEQQTAQLPVKNDNIHVQKGVSEPAKIHWHYSSPEKQNNNNSEEELENSKSEQKLDKLKSKLEKRDRPNSKSDVINRGLLITFRFYVKTKTSLIKRGPEHSYTDDTEENVHARTETVEGGEEADKSIHKPKKIMKSSTQQIKTEMCHASVEGEEETDPTEAYMSERKESIAQEEKKFQGLKTPYTTFLKNKRPTSSVMKKPQVGDTEKILEKINTYARNCCCNNAKGLDEDFASAIATMAMTLTKNHLHLVFPVIP</sequence>
<evidence type="ECO:0000256" key="2">
    <source>
        <dbReference type="SAM" id="SignalP"/>
    </source>
</evidence>
<proteinExistence type="predicted"/>
<feature type="signal peptide" evidence="2">
    <location>
        <begin position="1"/>
        <end position="23"/>
    </location>
</feature>
<protein>
    <submittedName>
        <fullName evidence="3">Uncharacterized protein</fullName>
    </submittedName>
</protein>
<feature type="chain" id="PRO_5042961423" evidence="2">
    <location>
        <begin position="24"/>
        <end position="289"/>
    </location>
</feature>
<name>A0AAN9A0E2_HALRR</name>
<dbReference type="EMBL" id="JAXCGZ010017879">
    <property type="protein sequence ID" value="KAK7067645.1"/>
    <property type="molecule type" value="Genomic_DNA"/>
</dbReference>
<comment type="caution">
    <text evidence="3">The sequence shown here is derived from an EMBL/GenBank/DDBJ whole genome shotgun (WGS) entry which is preliminary data.</text>
</comment>
<feature type="region of interest" description="Disordered" evidence="1">
    <location>
        <begin position="130"/>
        <end position="194"/>
    </location>
</feature>
<gene>
    <name evidence="3" type="ORF">SK128_026328</name>
</gene>